<feature type="compositionally biased region" description="Basic and acidic residues" evidence="1">
    <location>
        <begin position="91"/>
        <end position="100"/>
    </location>
</feature>
<dbReference type="SUPFAM" id="SSF52777">
    <property type="entry name" value="CoA-dependent acyltransferases"/>
    <property type="match status" value="1"/>
</dbReference>
<evidence type="ECO:0000256" key="1">
    <source>
        <dbReference type="SAM" id="MobiDB-lite"/>
    </source>
</evidence>
<comment type="caution">
    <text evidence="2">The sequence shown here is derived from an EMBL/GenBank/DDBJ whole genome shotgun (WGS) entry which is preliminary data.</text>
</comment>
<dbReference type="PANTHER" id="PTHR45527:SF1">
    <property type="entry name" value="FATTY ACID SYNTHASE"/>
    <property type="match status" value="1"/>
</dbReference>
<protein>
    <recommendedName>
        <fullName evidence="4">Condensation domain-containing protein</fullName>
    </recommendedName>
</protein>
<name>A0ABT3VGF9_9ACTN</name>
<reference evidence="2" key="1">
    <citation type="journal article" date="2022" name="bioRxiv">
        <title>Discovery and biosynthetic assessment of Streptomyces ortus sp nov. isolated from a deep-sea sponge.</title>
        <authorList>
            <person name="Williams S.E."/>
        </authorList>
    </citation>
    <scope>NUCLEOTIDE SEQUENCE</scope>
    <source>
        <strain evidence="2">A15ISP2-DRY2</strain>
    </source>
</reference>
<dbReference type="Proteomes" id="UP001165590">
    <property type="component" value="Unassembled WGS sequence"/>
</dbReference>
<dbReference type="PANTHER" id="PTHR45527">
    <property type="entry name" value="NONRIBOSOMAL PEPTIDE SYNTHETASE"/>
    <property type="match status" value="1"/>
</dbReference>
<gene>
    <name evidence="2" type="ORF">K3769_40640</name>
</gene>
<proteinExistence type="predicted"/>
<dbReference type="Gene3D" id="3.30.559.30">
    <property type="entry name" value="Nonribosomal peptide synthetase, condensation domain"/>
    <property type="match status" value="1"/>
</dbReference>
<evidence type="ECO:0000313" key="2">
    <source>
        <dbReference type="EMBL" id="MCX4238973.1"/>
    </source>
</evidence>
<feature type="region of interest" description="Disordered" evidence="1">
    <location>
        <begin position="71"/>
        <end position="100"/>
    </location>
</feature>
<dbReference type="RefSeq" id="WP_267031771.1">
    <property type="nucleotide sequence ID" value="NZ_JAIFZO010000005.1"/>
</dbReference>
<dbReference type="EMBL" id="JAIFZO010000005">
    <property type="protein sequence ID" value="MCX4238973.1"/>
    <property type="molecule type" value="Genomic_DNA"/>
</dbReference>
<feature type="non-terminal residue" evidence="2">
    <location>
        <position position="1"/>
    </location>
</feature>
<feature type="non-terminal residue" evidence="2">
    <location>
        <position position="100"/>
    </location>
</feature>
<sequence>ASHYPLGLIVAPGERMELQLDHRPDLFDRARADEVLAALVRVLEQFAADPELPLGRIGLLDSERRERLTRDWQDVSPRVPSGTLPELLAEQVRRSPDAPA</sequence>
<organism evidence="2 3">
    <name type="scientific">Streptomyces ortus</name>
    <dbReference type="NCBI Taxonomy" id="2867268"/>
    <lineage>
        <taxon>Bacteria</taxon>
        <taxon>Bacillati</taxon>
        <taxon>Actinomycetota</taxon>
        <taxon>Actinomycetes</taxon>
        <taxon>Kitasatosporales</taxon>
        <taxon>Streptomycetaceae</taxon>
        <taxon>Streptomyces</taxon>
    </lineage>
</organism>
<evidence type="ECO:0000313" key="3">
    <source>
        <dbReference type="Proteomes" id="UP001165590"/>
    </source>
</evidence>
<evidence type="ECO:0008006" key="4">
    <source>
        <dbReference type="Google" id="ProtNLM"/>
    </source>
</evidence>
<keyword evidence="3" id="KW-1185">Reference proteome</keyword>
<accession>A0ABT3VGF9</accession>